<organism evidence="1 2">
    <name type="scientific">Daphnia magna</name>
    <dbReference type="NCBI Taxonomy" id="35525"/>
    <lineage>
        <taxon>Eukaryota</taxon>
        <taxon>Metazoa</taxon>
        <taxon>Ecdysozoa</taxon>
        <taxon>Arthropoda</taxon>
        <taxon>Crustacea</taxon>
        <taxon>Branchiopoda</taxon>
        <taxon>Diplostraca</taxon>
        <taxon>Cladocera</taxon>
        <taxon>Anomopoda</taxon>
        <taxon>Daphniidae</taxon>
        <taxon>Daphnia</taxon>
    </lineage>
</organism>
<dbReference type="Proteomes" id="UP000076858">
    <property type="component" value="Unassembled WGS sequence"/>
</dbReference>
<evidence type="ECO:0000313" key="2">
    <source>
        <dbReference type="Proteomes" id="UP000076858"/>
    </source>
</evidence>
<dbReference type="AlphaFoldDB" id="A0A162D3Q3"/>
<gene>
    <name evidence="1" type="ORF">APZ42_006326</name>
</gene>
<protein>
    <submittedName>
        <fullName evidence="1">Uncharacterized protein</fullName>
    </submittedName>
</protein>
<name>A0A162D3Q3_9CRUS</name>
<accession>A0A162D3Q3</accession>
<evidence type="ECO:0000313" key="1">
    <source>
        <dbReference type="EMBL" id="KZR98314.1"/>
    </source>
</evidence>
<dbReference type="EMBL" id="LRGB01017550">
    <property type="protein sequence ID" value="KZR98314.1"/>
    <property type="molecule type" value="Genomic_DNA"/>
</dbReference>
<reference evidence="1 2" key="1">
    <citation type="submission" date="2016-03" db="EMBL/GenBank/DDBJ databases">
        <title>EvidentialGene: Evidence-directed Construction of Genes on Genomes.</title>
        <authorList>
            <person name="Gilbert D.G."/>
            <person name="Choi J.-H."/>
            <person name="Mockaitis K."/>
            <person name="Colbourne J."/>
            <person name="Pfrender M."/>
        </authorList>
    </citation>
    <scope>NUCLEOTIDE SEQUENCE [LARGE SCALE GENOMIC DNA]</scope>
    <source>
        <strain evidence="1 2">Xinb3</strain>
        <tissue evidence="1">Complete organism</tissue>
    </source>
</reference>
<comment type="caution">
    <text evidence="1">The sequence shown here is derived from an EMBL/GenBank/DDBJ whole genome shotgun (WGS) entry which is preliminary data.</text>
</comment>
<keyword evidence="2" id="KW-1185">Reference proteome</keyword>
<proteinExistence type="predicted"/>
<sequence>MAATCIGTWKSMHVRLDVALYVGGPVGNAVVCPSTICYVQQWNQSHVTKSTKRATTNSQQWN</sequence>